<protein>
    <submittedName>
        <fullName evidence="1">Uncharacterized protein</fullName>
    </submittedName>
</protein>
<proteinExistence type="predicted"/>
<evidence type="ECO:0000313" key="1">
    <source>
        <dbReference type="EMBL" id="GBN68112.1"/>
    </source>
</evidence>
<gene>
    <name evidence="1" type="ORF">AVEN_72521_1</name>
</gene>
<reference evidence="1 2" key="1">
    <citation type="journal article" date="2019" name="Sci. Rep.">
        <title>Orb-weaving spider Araneus ventricosus genome elucidates the spidroin gene catalogue.</title>
        <authorList>
            <person name="Kono N."/>
            <person name="Nakamura H."/>
            <person name="Ohtoshi R."/>
            <person name="Moran D.A.P."/>
            <person name="Shinohara A."/>
            <person name="Yoshida Y."/>
            <person name="Fujiwara M."/>
            <person name="Mori M."/>
            <person name="Tomita M."/>
            <person name="Arakawa K."/>
        </authorList>
    </citation>
    <scope>NUCLEOTIDE SEQUENCE [LARGE SCALE GENOMIC DNA]</scope>
</reference>
<name>A0A4Y2QXH9_ARAVE</name>
<dbReference type="AlphaFoldDB" id="A0A4Y2QXH9"/>
<keyword evidence="2" id="KW-1185">Reference proteome</keyword>
<dbReference type="EMBL" id="BGPR01015131">
    <property type="protein sequence ID" value="GBN68112.1"/>
    <property type="molecule type" value="Genomic_DNA"/>
</dbReference>
<organism evidence="1 2">
    <name type="scientific">Araneus ventricosus</name>
    <name type="common">Orbweaver spider</name>
    <name type="synonym">Epeira ventricosa</name>
    <dbReference type="NCBI Taxonomy" id="182803"/>
    <lineage>
        <taxon>Eukaryota</taxon>
        <taxon>Metazoa</taxon>
        <taxon>Ecdysozoa</taxon>
        <taxon>Arthropoda</taxon>
        <taxon>Chelicerata</taxon>
        <taxon>Arachnida</taxon>
        <taxon>Araneae</taxon>
        <taxon>Araneomorphae</taxon>
        <taxon>Entelegynae</taxon>
        <taxon>Araneoidea</taxon>
        <taxon>Araneidae</taxon>
        <taxon>Araneus</taxon>
    </lineage>
</organism>
<dbReference type="Proteomes" id="UP000499080">
    <property type="component" value="Unassembled WGS sequence"/>
</dbReference>
<comment type="caution">
    <text evidence="1">The sequence shown here is derived from an EMBL/GenBank/DDBJ whole genome shotgun (WGS) entry which is preliminary data.</text>
</comment>
<accession>A0A4Y2QXH9</accession>
<evidence type="ECO:0000313" key="2">
    <source>
        <dbReference type="Proteomes" id="UP000499080"/>
    </source>
</evidence>
<sequence>MLKTILKEQLNKKHNGCQEATNFEQQNTKVDAATSTDEFLEQLCKEGTDSDTILDEAANLPRPEPSIITVAINPFTNPFFEYVTF</sequence>